<accession>A0A1M4Z9K7</accession>
<dbReference type="Proteomes" id="UP000184533">
    <property type="component" value="Unassembled WGS sequence"/>
</dbReference>
<dbReference type="EMBL" id="FQVC01000005">
    <property type="protein sequence ID" value="SHF14665.1"/>
    <property type="molecule type" value="Genomic_DNA"/>
</dbReference>
<dbReference type="InterPro" id="IPR018550">
    <property type="entry name" value="Lipid-A_deacylase-rel"/>
</dbReference>
<dbReference type="Pfam" id="PF09411">
    <property type="entry name" value="PagL"/>
    <property type="match status" value="1"/>
</dbReference>
<evidence type="ECO:0000256" key="1">
    <source>
        <dbReference type="SAM" id="SignalP"/>
    </source>
</evidence>
<sequence length="198" mass="21507">MMAVRGLGLAAIMLLGAALPTAAQSLYTPEPFAGIVDELRFGLHAHQVHHAALPFMVSDWDISRVEDISFDVLFTSPDLDVFRWIGSPRPELGTTINLAGRDSLLHLGLTWHLPVFDTPLFLEGTLGAAANNGYLTGAPAGRQNFGCRVNFYQRYGVGVNLSEQATATVTYEHTSNNGWCGEANDGLSNFGVRLGWKF</sequence>
<reference evidence="2 3" key="1">
    <citation type="submission" date="2016-11" db="EMBL/GenBank/DDBJ databases">
        <authorList>
            <person name="Jaros S."/>
            <person name="Januszkiewicz K."/>
            <person name="Wedrychowicz H."/>
        </authorList>
    </citation>
    <scope>NUCLEOTIDE SEQUENCE [LARGE SCALE GENOMIC DNA]</scope>
    <source>
        <strain evidence="2 3">DSM 17137</strain>
    </source>
</reference>
<gene>
    <name evidence="2" type="ORF">SAMN02745223_01858</name>
</gene>
<dbReference type="Gene3D" id="2.40.160.20">
    <property type="match status" value="1"/>
</dbReference>
<feature type="signal peptide" evidence="1">
    <location>
        <begin position="1"/>
        <end position="23"/>
    </location>
</feature>
<evidence type="ECO:0000313" key="2">
    <source>
        <dbReference type="EMBL" id="SHF14665.1"/>
    </source>
</evidence>
<proteinExistence type="predicted"/>
<name>A0A1M4Z9K7_9HYPH</name>
<organism evidence="2 3">
    <name type="scientific">Devosia limi DSM 17137</name>
    <dbReference type="NCBI Taxonomy" id="1121477"/>
    <lineage>
        <taxon>Bacteria</taxon>
        <taxon>Pseudomonadati</taxon>
        <taxon>Pseudomonadota</taxon>
        <taxon>Alphaproteobacteria</taxon>
        <taxon>Hyphomicrobiales</taxon>
        <taxon>Devosiaceae</taxon>
        <taxon>Devosia</taxon>
    </lineage>
</organism>
<dbReference type="AlphaFoldDB" id="A0A1M4Z9K7"/>
<feature type="chain" id="PRO_5009908551" evidence="1">
    <location>
        <begin position="24"/>
        <end position="198"/>
    </location>
</feature>
<protein>
    <submittedName>
        <fullName evidence="2">Lipid A 3-O-deacylase (PagL)</fullName>
    </submittedName>
</protein>
<evidence type="ECO:0000313" key="3">
    <source>
        <dbReference type="Proteomes" id="UP000184533"/>
    </source>
</evidence>
<keyword evidence="1" id="KW-0732">Signal</keyword>